<dbReference type="PANTHER" id="PTHR47284">
    <property type="entry name" value="FATTY-ACID-BINDING PROTEIN 2"/>
    <property type="match status" value="1"/>
</dbReference>
<evidence type="ECO:0000313" key="3">
    <source>
        <dbReference type="Proteomes" id="UP000287651"/>
    </source>
</evidence>
<keyword evidence="1" id="KW-1133">Transmembrane helix</keyword>
<dbReference type="Proteomes" id="UP000287651">
    <property type="component" value="Unassembled WGS sequence"/>
</dbReference>
<proteinExistence type="predicted"/>
<evidence type="ECO:0008006" key="4">
    <source>
        <dbReference type="Google" id="ProtNLM"/>
    </source>
</evidence>
<dbReference type="Gene3D" id="3.50.70.10">
    <property type="match status" value="1"/>
</dbReference>
<dbReference type="EMBL" id="AMZH03002039">
    <property type="protein sequence ID" value="RRT77002.1"/>
    <property type="molecule type" value="Genomic_DNA"/>
</dbReference>
<feature type="transmembrane region" description="Helical" evidence="1">
    <location>
        <begin position="106"/>
        <end position="125"/>
    </location>
</feature>
<keyword evidence="1" id="KW-0472">Membrane</keyword>
<dbReference type="PANTHER" id="PTHR47284:SF3">
    <property type="entry name" value="FATTY-ACID-BINDING PROTEIN 2"/>
    <property type="match status" value="1"/>
</dbReference>
<name>A0A427ALH1_ENSVE</name>
<accession>A0A427ALH1</accession>
<evidence type="ECO:0000313" key="2">
    <source>
        <dbReference type="EMBL" id="RRT77002.1"/>
    </source>
</evidence>
<dbReference type="AlphaFoldDB" id="A0A427ALH1"/>
<sequence>FCDYHTSSAFWYLQVLVGIGSRSMRIIKLKSLKLYAFGLCNAFEKSLRTRLQKVVFTFTELSGKFFVGYSFKPYHTDLIALSLPKMNPDTDYHCLRVFGSYFTQDIALPAVRLHFLCLYLVFLLLKLMKQMLFQGTTIDFRQTANGQLITESEWCEHCLCAVGGRQVGAVHSKDLCRAFFDMYIGDVPVSLQAKEEVAENVAGLIRRC</sequence>
<reference evidence="2 3" key="1">
    <citation type="journal article" date="2014" name="Agronomy (Basel)">
        <title>A Draft Genome Sequence for Ensete ventricosum, the Drought-Tolerant Tree Against Hunger.</title>
        <authorList>
            <person name="Harrison J."/>
            <person name="Moore K.A."/>
            <person name="Paszkiewicz K."/>
            <person name="Jones T."/>
            <person name="Grant M."/>
            <person name="Ambacheew D."/>
            <person name="Muzemil S."/>
            <person name="Studholme D.J."/>
        </authorList>
    </citation>
    <scope>NUCLEOTIDE SEQUENCE [LARGE SCALE GENOMIC DNA]</scope>
</reference>
<dbReference type="SUPFAM" id="SSF54626">
    <property type="entry name" value="Chalcone isomerase"/>
    <property type="match status" value="2"/>
</dbReference>
<feature type="non-terminal residue" evidence="2">
    <location>
        <position position="1"/>
    </location>
</feature>
<dbReference type="GO" id="GO:0005504">
    <property type="term" value="F:fatty acid binding"/>
    <property type="evidence" value="ECO:0007669"/>
    <property type="project" value="TreeGrafter"/>
</dbReference>
<dbReference type="GO" id="GO:0009570">
    <property type="term" value="C:chloroplast stroma"/>
    <property type="evidence" value="ECO:0007669"/>
    <property type="project" value="TreeGrafter"/>
</dbReference>
<dbReference type="InterPro" id="IPR016088">
    <property type="entry name" value="Chalcone_isomerase_3-sand"/>
</dbReference>
<protein>
    <recommendedName>
        <fullName evidence="4">Chalcone-flavonone isomerase family protein</fullName>
    </recommendedName>
</protein>
<gene>
    <name evidence="2" type="ORF">B296_00021083</name>
</gene>
<dbReference type="GO" id="GO:0016872">
    <property type="term" value="F:intramolecular lyase activity"/>
    <property type="evidence" value="ECO:0007669"/>
    <property type="project" value="InterPro"/>
</dbReference>
<organism evidence="2 3">
    <name type="scientific">Ensete ventricosum</name>
    <name type="common">Abyssinian banana</name>
    <name type="synonym">Musa ensete</name>
    <dbReference type="NCBI Taxonomy" id="4639"/>
    <lineage>
        <taxon>Eukaryota</taxon>
        <taxon>Viridiplantae</taxon>
        <taxon>Streptophyta</taxon>
        <taxon>Embryophyta</taxon>
        <taxon>Tracheophyta</taxon>
        <taxon>Spermatophyta</taxon>
        <taxon>Magnoliopsida</taxon>
        <taxon>Liliopsida</taxon>
        <taxon>Zingiberales</taxon>
        <taxon>Musaceae</taxon>
        <taxon>Ensete</taxon>
    </lineage>
</organism>
<evidence type="ECO:0000256" key="1">
    <source>
        <dbReference type="SAM" id="Phobius"/>
    </source>
</evidence>
<keyword evidence="1" id="KW-0812">Transmembrane</keyword>
<dbReference type="InterPro" id="IPR036298">
    <property type="entry name" value="Chalcone_isomerase_sf"/>
</dbReference>
<comment type="caution">
    <text evidence="2">The sequence shown here is derived from an EMBL/GenBank/DDBJ whole genome shotgun (WGS) entry which is preliminary data.</text>
</comment>